<feature type="region of interest" description="Disordered" evidence="2">
    <location>
        <begin position="245"/>
        <end position="268"/>
    </location>
</feature>
<feature type="compositionally biased region" description="Polar residues" evidence="2">
    <location>
        <begin position="14"/>
        <end position="33"/>
    </location>
</feature>
<keyword evidence="5" id="KW-1185">Reference proteome</keyword>
<protein>
    <recommendedName>
        <fullName evidence="3">Tantalus-like domain-containing protein</fullName>
    </recommendedName>
</protein>
<feature type="domain" description="Tantalus-like" evidence="3">
    <location>
        <begin position="1025"/>
        <end position="1082"/>
    </location>
</feature>
<proteinExistence type="predicted"/>
<dbReference type="EMBL" id="JAGEUA010000009">
    <property type="protein sequence ID" value="KAL0965353.1"/>
    <property type="molecule type" value="Genomic_DNA"/>
</dbReference>
<dbReference type="InterPro" id="IPR028149">
    <property type="entry name" value="Tantalus-like"/>
</dbReference>
<feature type="region of interest" description="Disordered" evidence="2">
    <location>
        <begin position="336"/>
        <end position="355"/>
    </location>
</feature>
<evidence type="ECO:0000259" key="3">
    <source>
        <dbReference type="Pfam" id="PF15386"/>
    </source>
</evidence>
<reference evidence="4 5" key="1">
    <citation type="submission" date="2024-06" db="EMBL/GenBank/DDBJ databases">
        <authorList>
            <person name="Pan Q."/>
            <person name="Wen M."/>
            <person name="Jouanno E."/>
            <person name="Zahm M."/>
            <person name="Klopp C."/>
            <person name="Cabau C."/>
            <person name="Louis A."/>
            <person name="Berthelot C."/>
            <person name="Parey E."/>
            <person name="Roest Crollius H."/>
            <person name="Montfort J."/>
            <person name="Robinson-Rechavi M."/>
            <person name="Bouchez O."/>
            <person name="Lampietro C."/>
            <person name="Lopez Roques C."/>
            <person name="Donnadieu C."/>
            <person name="Postlethwait J."/>
            <person name="Bobe J."/>
            <person name="Verreycken H."/>
            <person name="Guiguen Y."/>
        </authorList>
    </citation>
    <scope>NUCLEOTIDE SEQUENCE [LARGE SCALE GENOMIC DNA]</scope>
    <source>
        <strain evidence="4">Up_M1</strain>
        <tissue evidence="4">Testis</tissue>
    </source>
</reference>
<dbReference type="InterPro" id="IPR026320">
    <property type="entry name" value="PRR14"/>
</dbReference>
<dbReference type="PANTHER" id="PTHR14522:SF2">
    <property type="entry name" value="PROLINE-RICH PROTEIN 14"/>
    <property type="match status" value="1"/>
</dbReference>
<dbReference type="Proteomes" id="UP001557470">
    <property type="component" value="Unassembled WGS sequence"/>
</dbReference>
<organism evidence="4 5">
    <name type="scientific">Umbra pygmaea</name>
    <name type="common">Eastern mudminnow</name>
    <dbReference type="NCBI Taxonomy" id="75934"/>
    <lineage>
        <taxon>Eukaryota</taxon>
        <taxon>Metazoa</taxon>
        <taxon>Chordata</taxon>
        <taxon>Craniata</taxon>
        <taxon>Vertebrata</taxon>
        <taxon>Euteleostomi</taxon>
        <taxon>Actinopterygii</taxon>
        <taxon>Neopterygii</taxon>
        <taxon>Teleostei</taxon>
        <taxon>Protacanthopterygii</taxon>
        <taxon>Esociformes</taxon>
        <taxon>Umbridae</taxon>
        <taxon>Umbra</taxon>
    </lineage>
</organism>
<evidence type="ECO:0000256" key="2">
    <source>
        <dbReference type="SAM" id="MobiDB-lite"/>
    </source>
</evidence>
<evidence type="ECO:0000256" key="1">
    <source>
        <dbReference type="ARBA" id="ARBA00022553"/>
    </source>
</evidence>
<accession>A0ABD0WRU6</accession>
<feature type="region of interest" description="Disordered" evidence="2">
    <location>
        <begin position="900"/>
        <end position="955"/>
    </location>
</feature>
<keyword evidence="1" id="KW-0597">Phosphoprotein</keyword>
<gene>
    <name evidence="4" type="ORF">UPYG_G00280150</name>
</gene>
<dbReference type="Pfam" id="PF15386">
    <property type="entry name" value="Tantalus"/>
    <property type="match status" value="1"/>
</dbReference>
<evidence type="ECO:0000313" key="5">
    <source>
        <dbReference type="Proteomes" id="UP001557470"/>
    </source>
</evidence>
<comment type="caution">
    <text evidence="4">The sequence shown here is derived from an EMBL/GenBank/DDBJ whole genome shotgun (WGS) entry which is preliminary data.</text>
</comment>
<feature type="compositionally biased region" description="Basic and acidic residues" evidence="2">
    <location>
        <begin position="35"/>
        <end position="59"/>
    </location>
</feature>
<dbReference type="AlphaFoldDB" id="A0ABD0WRU6"/>
<feature type="compositionally biased region" description="Polar residues" evidence="2">
    <location>
        <begin position="900"/>
        <end position="912"/>
    </location>
</feature>
<dbReference type="PANTHER" id="PTHR14522">
    <property type="entry name" value="EMO2-RELATED"/>
    <property type="match status" value="1"/>
</dbReference>
<evidence type="ECO:0000313" key="4">
    <source>
        <dbReference type="EMBL" id="KAL0965353.1"/>
    </source>
</evidence>
<name>A0ABD0WRU6_UMBPY</name>
<sequence length="1148" mass="125424">MMLSPVTADPRGGQQLSGATSRGSVAPYTTLSQLYHEHLATEGRETNKDQRTATKDGRHLVTVKLSHRSASESRDGSLGMDAGGSGKQTETEHSQNMLDAVSSLGVHVDGPAGSADFKGRESDILDQVQFIPVNNGNVWAHPKQLDPTSREAACISPAPHAHPDGPTLSSSPTGEQLGALERCLEGHQLEIRRLLTGALGSLCQRLEVVERRMEQLCEQGTTHGKSLALLSTQVGQLATVMSAASTTSKQDRLPLHAQGKESALSKDKTDFSELLPRSGNTLCNVESSGTDLETGSFSGCQWRMTTFSHSLSPAQSGGQKDGLCEKINRTESEHTAFSLRNSPSKGVTERSIHGKGSHLSDIEELEVALAAQKRRDSLTIFTDSNEGQTDFLDCKEVSFLSPSNKAESMESQPCSARVYFPTQSQGQSKSTDVPKCPVSSKGRTEATYSEQFLLSPLGACALLPHSVKVVGSGTSELSGSIAPPPSDVEPSITDPTAFDCAAPTRCSKEAAKDRKAGRKRCKRRERKVHLVSPEACLDSEAAQMGRPSRQHGSFIDSMTVLHDGPRNLTLSLTVPYQLHTPLSRGHPISPDKILLGSGFVPYSCSTLPAPPMSGSSVPRKIQRAMDRSLFPFHSNNLCVETAVVSKLSSPRNGSTKSLIIAVRSTHNGGEALLHKLTETAGRLFASRPSLELPFPLNSFPNRWGKLSRFNWKLRHHWDDGRPSYNKLQLKGFRRTGGTLSVSLPEMEEDTSQQRWQPLGILGSPVLQLSPLQLGSLVQTFSSSLFNSKPLNGDTSTFHCAILRTTRQFPTSLTSQTGISKFCKGGLSTVLAASSTASFHLWLRHKSPRPLMRLSATAVNTVVCQILESREKYMYPTFPTLKDYTGPFGLGNDHSYAQSCSQEASSGRTSTAASPGKCLSSPPTRRRRVRLTPERTLFSPKTSHGHSPKTSHTSRTMHLENQVEPVPSFAIASANVKYPGHHGQGHSQSREGCLYDASVGVQPGQRSKRVSQIRIRKTVPKPDNNLTPMGLPKPKRLKKKEFSLEEIYTNKNYKSPTPNRSLETIFEEPKEKNGSLVCIGHQKRKRVLDFPDFTLPRKRKARVNLAPLRMKGPRGRGRRGRPDDGDLDIMLIERLSELEDFFARQGLED</sequence>
<feature type="region of interest" description="Disordered" evidence="2">
    <location>
        <begin position="1"/>
        <end position="94"/>
    </location>
</feature>